<keyword evidence="2" id="KW-0285">Flavoprotein</keyword>
<dbReference type="InterPro" id="IPR001308">
    <property type="entry name" value="ETF_a/FixB"/>
</dbReference>
<feature type="binding site" evidence="2">
    <location>
        <begin position="250"/>
        <end position="251"/>
    </location>
    <ligand>
        <name>FAD</name>
        <dbReference type="ChEBI" id="CHEBI:57692"/>
    </ligand>
</feature>
<evidence type="ECO:0000313" key="4">
    <source>
        <dbReference type="EMBL" id="SNB69823.1"/>
    </source>
</evidence>
<keyword evidence="5" id="KW-1185">Reference proteome</keyword>
<comment type="cofactor">
    <cofactor evidence="2">
        <name>FAD</name>
        <dbReference type="ChEBI" id="CHEBI:57692"/>
    </cofactor>
    <text evidence="2">Binds 1 FAD per dimer.</text>
</comment>
<evidence type="ECO:0000256" key="2">
    <source>
        <dbReference type="PIRSR" id="PIRSR000089-1"/>
    </source>
</evidence>
<dbReference type="PANTHER" id="PTHR43153:SF1">
    <property type="entry name" value="ELECTRON TRANSFER FLAVOPROTEIN SUBUNIT ALPHA, MITOCHONDRIAL"/>
    <property type="match status" value="1"/>
</dbReference>
<proteinExistence type="inferred from homology"/>
<name>A0A212RC66_9CHLR</name>
<dbReference type="SUPFAM" id="SSF52402">
    <property type="entry name" value="Adenine nucleotide alpha hydrolases-like"/>
    <property type="match status" value="1"/>
</dbReference>
<dbReference type="Gene3D" id="3.40.50.620">
    <property type="entry name" value="HUPs"/>
    <property type="match status" value="1"/>
</dbReference>
<dbReference type="OrthoDB" id="9770286at2"/>
<feature type="domain" description="Electron transfer flavoprotein alpha/beta-subunit N-terminal" evidence="3">
    <location>
        <begin position="15"/>
        <end position="205"/>
    </location>
</feature>
<dbReference type="PANTHER" id="PTHR43153">
    <property type="entry name" value="ELECTRON TRANSFER FLAVOPROTEIN ALPHA"/>
    <property type="match status" value="1"/>
</dbReference>
<dbReference type="Pfam" id="PF00766">
    <property type="entry name" value="ETF_alpha"/>
    <property type="match status" value="1"/>
</dbReference>
<protein>
    <submittedName>
        <fullName evidence="4">Electron transfer flavoprotein alpha subunit apoprotein</fullName>
    </submittedName>
</protein>
<dbReference type="GO" id="GO:0050660">
    <property type="term" value="F:flavin adenine dinucleotide binding"/>
    <property type="evidence" value="ECO:0007669"/>
    <property type="project" value="InterPro"/>
</dbReference>
<evidence type="ECO:0000256" key="1">
    <source>
        <dbReference type="ARBA" id="ARBA00005817"/>
    </source>
</evidence>
<dbReference type="EMBL" id="FYEK01000044">
    <property type="protein sequence ID" value="SNB69823.1"/>
    <property type="molecule type" value="Genomic_DNA"/>
</dbReference>
<reference evidence="5" key="1">
    <citation type="submission" date="2017-06" db="EMBL/GenBank/DDBJ databases">
        <authorList>
            <person name="Varghese N."/>
            <person name="Submissions S."/>
        </authorList>
    </citation>
    <scope>NUCLEOTIDE SEQUENCE [LARGE SCALE GENOMIC DNA]</scope>
    <source>
        <strain evidence="5">JAD2</strain>
    </source>
</reference>
<dbReference type="SMART" id="SM00893">
    <property type="entry name" value="ETF"/>
    <property type="match status" value="1"/>
</dbReference>
<dbReference type="CDD" id="cd01715">
    <property type="entry name" value="ETF_alpha"/>
    <property type="match status" value="1"/>
</dbReference>
<dbReference type="InterPro" id="IPR014729">
    <property type="entry name" value="Rossmann-like_a/b/a_fold"/>
</dbReference>
<evidence type="ECO:0000259" key="3">
    <source>
        <dbReference type="SMART" id="SM00893"/>
    </source>
</evidence>
<feature type="binding site" evidence="2">
    <location>
        <position position="302"/>
    </location>
    <ligand>
        <name>FAD</name>
        <dbReference type="ChEBI" id="CHEBI:57692"/>
    </ligand>
</feature>
<dbReference type="InterPro" id="IPR014731">
    <property type="entry name" value="ETF_asu_C"/>
</dbReference>
<comment type="similarity">
    <text evidence="1">Belongs to the ETF alpha-subunit/FixB family.</text>
</comment>
<dbReference type="PIRSF" id="PIRSF000089">
    <property type="entry name" value="Electra_flavoP_a"/>
    <property type="match status" value="1"/>
</dbReference>
<dbReference type="GO" id="GO:0033539">
    <property type="term" value="P:fatty acid beta-oxidation using acyl-CoA dehydrogenase"/>
    <property type="evidence" value="ECO:0007669"/>
    <property type="project" value="TreeGrafter"/>
</dbReference>
<dbReference type="Gene3D" id="3.40.50.1220">
    <property type="entry name" value="TPP-binding domain"/>
    <property type="match status" value="1"/>
</dbReference>
<dbReference type="InParanoid" id="A0A212RC66"/>
<dbReference type="AlphaFoldDB" id="A0A212RC66"/>
<keyword evidence="2" id="KW-0274">FAD</keyword>
<dbReference type="GO" id="GO:0009055">
    <property type="term" value="F:electron transfer activity"/>
    <property type="evidence" value="ECO:0007669"/>
    <property type="project" value="InterPro"/>
</dbReference>
<feature type="binding site" evidence="2">
    <location>
        <begin position="264"/>
        <end position="268"/>
    </location>
    <ligand>
        <name>FAD</name>
        <dbReference type="ChEBI" id="CHEBI:57692"/>
    </ligand>
</feature>
<dbReference type="SUPFAM" id="SSF52467">
    <property type="entry name" value="DHS-like NAD/FAD-binding domain"/>
    <property type="match status" value="1"/>
</dbReference>
<evidence type="ECO:0000313" key="5">
    <source>
        <dbReference type="Proteomes" id="UP000197025"/>
    </source>
</evidence>
<dbReference type="Pfam" id="PF01012">
    <property type="entry name" value="ETF"/>
    <property type="match status" value="1"/>
</dbReference>
<dbReference type="InterPro" id="IPR033947">
    <property type="entry name" value="ETF_alpha_N"/>
</dbReference>
<organism evidence="4 5">
    <name type="scientific">Thermoflexus hugenholtzii JAD2</name>
    <dbReference type="NCBI Taxonomy" id="877466"/>
    <lineage>
        <taxon>Bacteria</taxon>
        <taxon>Bacillati</taxon>
        <taxon>Chloroflexota</taxon>
        <taxon>Thermoflexia</taxon>
        <taxon>Thermoflexales</taxon>
        <taxon>Thermoflexaceae</taxon>
        <taxon>Thermoflexus</taxon>
    </lineage>
</organism>
<dbReference type="InterPro" id="IPR014730">
    <property type="entry name" value="ETF_a/b_N"/>
</dbReference>
<dbReference type="RefSeq" id="WP_088571770.1">
    <property type="nucleotide sequence ID" value="NZ_FYEK01000044.1"/>
</dbReference>
<dbReference type="InterPro" id="IPR029035">
    <property type="entry name" value="DHS-like_NAD/FAD-binding_dom"/>
</dbReference>
<gene>
    <name evidence="4" type="ORF">SAMN02746019_00010980</name>
</gene>
<accession>A0A212RC66</accession>
<sequence>MAASLYGPDEAQPAIWVYLEQEQAVLERVSLELLSKARELADGIGWRVAGLLLGHRVRPLVEQAFAWGADEVWVADHPLLEPFTVEAHTAMAFRALMQGRPSVFLCGATPNGRDLAGRLAVRLRTGLTADCTDLRLDPERGGLLIGEVTGFGGGVVALITMPHHRPQMATVRPGVFPLAAPQPGRTGAVIPLDVDLRPEDLHTRVVERVIGQGVDLTQAPVLVVGGRGIHGRFDLLRELAELLGGEVGATRPPVDEGLIGRERQVGQTGVVCRPKVAIVCGASGAFQFVVGIQNAGTVIAVNNDPEAPIFEFTDYGVVGDALQVIPALIEVLRAERMAVEGGPARG</sequence>
<feature type="binding site" evidence="2">
    <location>
        <position position="227"/>
    </location>
    <ligand>
        <name>FAD</name>
        <dbReference type="ChEBI" id="CHEBI:57692"/>
    </ligand>
</feature>
<dbReference type="Proteomes" id="UP000197025">
    <property type="component" value="Unassembled WGS sequence"/>
</dbReference>